<feature type="domain" description="Nitroreductase" evidence="3">
    <location>
        <begin position="7"/>
        <end position="160"/>
    </location>
</feature>
<sequence length="187" mass="21218">MEFMKAIEERMSIRSFKDKDVDDKLIEKILYCGNCAPSGGNLQPWEFIIIKNQKTKRKIVDATFIGNDFDGLKHQEWMMSAPVFIVVCADVERSRARYGKKAEESLIYLDCSACIENMLLAIVDLGLASCFVSGYREKELIKALSLPVDIRPLAILPIGHADIIPQKRKKKEVSAFIHYEDFGNKGL</sequence>
<dbReference type="RefSeq" id="WP_054877057.1">
    <property type="nucleotide sequence ID" value="NZ_LKET01000068.1"/>
</dbReference>
<comment type="caution">
    <text evidence="4">The sequence shown here is derived from an EMBL/GenBank/DDBJ whole genome shotgun (WGS) entry which is preliminary data.</text>
</comment>
<evidence type="ECO:0000313" key="5">
    <source>
        <dbReference type="Proteomes" id="UP000050326"/>
    </source>
</evidence>
<keyword evidence="2 4" id="KW-0560">Oxidoreductase</keyword>
<dbReference type="AlphaFoldDB" id="A0A0P8W1M1"/>
<accession>A0A0P8W1M1</accession>
<dbReference type="PANTHER" id="PTHR43673">
    <property type="entry name" value="NAD(P)H NITROREDUCTASE YDGI-RELATED"/>
    <property type="match status" value="1"/>
</dbReference>
<dbReference type="Gene3D" id="3.40.109.10">
    <property type="entry name" value="NADH Oxidase"/>
    <property type="match status" value="1"/>
</dbReference>
<dbReference type="InterPro" id="IPR000415">
    <property type="entry name" value="Nitroreductase-like"/>
</dbReference>
<evidence type="ECO:0000256" key="1">
    <source>
        <dbReference type="ARBA" id="ARBA00007118"/>
    </source>
</evidence>
<dbReference type="STRING" id="36849.OXPF_41180"/>
<dbReference type="OrthoDB" id="9812105at2"/>
<reference evidence="4 5" key="1">
    <citation type="submission" date="2015-09" db="EMBL/GenBank/DDBJ databases">
        <title>Genome sequence of Oxobacter pfennigii DSM 3222.</title>
        <authorList>
            <person name="Poehlein A."/>
            <person name="Bengelsdorf F.R."/>
            <person name="Schiel-Bengelsdorf B."/>
            <person name="Duerre P."/>
            <person name="Daniel R."/>
        </authorList>
    </citation>
    <scope>NUCLEOTIDE SEQUENCE [LARGE SCALE GENOMIC DNA]</scope>
    <source>
        <strain evidence="4 5">DSM 3222</strain>
    </source>
</reference>
<dbReference type="InterPro" id="IPR029479">
    <property type="entry name" value="Nitroreductase"/>
</dbReference>
<evidence type="ECO:0000256" key="2">
    <source>
        <dbReference type="ARBA" id="ARBA00023002"/>
    </source>
</evidence>
<dbReference type="PANTHER" id="PTHR43673:SF10">
    <property type="entry name" value="NADH DEHYDROGENASE_NAD(P)H NITROREDUCTASE XCC3605-RELATED"/>
    <property type="match status" value="1"/>
</dbReference>
<dbReference type="Pfam" id="PF00881">
    <property type="entry name" value="Nitroreductase"/>
    <property type="match status" value="1"/>
</dbReference>
<name>A0A0P8W1M1_9CLOT</name>
<dbReference type="EC" id="1.3.3.13" evidence="4"/>
<dbReference type="Proteomes" id="UP000050326">
    <property type="component" value="Unassembled WGS sequence"/>
</dbReference>
<proteinExistence type="inferred from homology"/>
<organism evidence="4 5">
    <name type="scientific">Oxobacter pfennigii</name>
    <dbReference type="NCBI Taxonomy" id="36849"/>
    <lineage>
        <taxon>Bacteria</taxon>
        <taxon>Bacillati</taxon>
        <taxon>Bacillota</taxon>
        <taxon>Clostridia</taxon>
        <taxon>Eubacteriales</taxon>
        <taxon>Clostridiaceae</taxon>
        <taxon>Oxobacter</taxon>
    </lineage>
</organism>
<evidence type="ECO:0000259" key="3">
    <source>
        <dbReference type="Pfam" id="PF00881"/>
    </source>
</evidence>
<dbReference type="SUPFAM" id="SSF55469">
    <property type="entry name" value="FMN-dependent nitroreductase-like"/>
    <property type="match status" value="1"/>
</dbReference>
<dbReference type="GO" id="GO:0016491">
    <property type="term" value="F:oxidoreductase activity"/>
    <property type="evidence" value="ECO:0007669"/>
    <property type="project" value="UniProtKB-KW"/>
</dbReference>
<protein>
    <submittedName>
        <fullName evidence="4">Albonoursin synthase</fullName>
        <ecNumber evidence="4">1.3.3.13</ecNumber>
    </submittedName>
</protein>
<dbReference type="EMBL" id="LKET01000068">
    <property type="protein sequence ID" value="KPU42333.1"/>
    <property type="molecule type" value="Genomic_DNA"/>
</dbReference>
<comment type="similarity">
    <text evidence="1">Belongs to the nitroreductase family.</text>
</comment>
<gene>
    <name evidence="4" type="primary">albA_3</name>
    <name evidence="4" type="ORF">OXPF_41180</name>
</gene>
<keyword evidence="5" id="KW-1185">Reference proteome</keyword>
<evidence type="ECO:0000313" key="4">
    <source>
        <dbReference type="EMBL" id="KPU42333.1"/>
    </source>
</evidence>